<proteinExistence type="predicted"/>
<accession>A0A6J4LPC5</accession>
<gene>
    <name evidence="1" type="ORF">AVDCRST_MAG48-3401</name>
</gene>
<reference evidence="1" key="1">
    <citation type="submission" date="2020-02" db="EMBL/GenBank/DDBJ databases">
        <authorList>
            <person name="Meier V. D."/>
        </authorList>
    </citation>
    <scope>NUCLEOTIDE SEQUENCE</scope>
    <source>
        <strain evidence="1">AVDCRST_MAG48</strain>
    </source>
</reference>
<organism evidence="1">
    <name type="scientific">uncultured Friedmanniella sp</name>
    <dbReference type="NCBI Taxonomy" id="335381"/>
    <lineage>
        <taxon>Bacteria</taxon>
        <taxon>Bacillati</taxon>
        <taxon>Actinomycetota</taxon>
        <taxon>Actinomycetes</taxon>
        <taxon>Propionibacteriales</taxon>
        <taxon>Nocardioidaceae</taxon>
        <taxon>Friedmanniella</taxon>
        <taxon>environmental samples</taxon>
    </lineage>
</organism>
<dbReference type="EMBL" id="CADCTS010000477">
    <property type="protein sequence ID" value="CAA9336289.1"/>
    <property type="molecule type" value="Genomic_DNA"/>
</dbReference>
<protein>
    <submittedName>
        <fullName evidence="1">Uncharacterized protein</fullName>
    </submittedName>
</protein>
<name>A0A6J4LPC5_9ACTN</name>
<sequence length="121" mass="12088">MPALGVAVAAAAVGLGGDVLSAAAGLNDPPLVGAALTTSDLATGARALQASRDLDPHRFSDAWFCGRATTDGRITGLARARVDGAPALLVYTRDDRTSSVAVVTGCTARVPSRTASAVLGR</sequence>
<evidence type="ECO:0000313" key="1">
    <source>
        <dbReference type="EMBL" id="CAA9336289.1"/>
    </source>
</evidence>
<dbReference type="AlphaFoldDB" id="A0A6J4LPC5"/>